<evidence type="ECO:0000313" key="7">
    <source>
        <dbReference type="Proteomes" id="UP000005446"/>
    </source>
</evidence>
<keyword evidence="7" id="KW-1185">Reference proteome</keyword>
<protein>
    <recommendedName>
        <fullName evidence="8">DUF1772-domain-containing protein</fullName>
    </recommendedName>
</protein>
<keyword evidence="2" id="KW-0812">Transmembrane</keyword>
<name>H0EYJ3_GLAL7</name>
<dbReference type="HOGENOM" id="CLU_1503429_0_0_1"/>
<dbReference type="Proteomes" id="UP000005446">
    <property type="component" value="Unassembled WGS sequence"/>
</dbReference>
<evidence type="ECO:0000256" key="5">
    <source>
        <dbReference type="ARBA" id="ARBA00034313"/>
    </source>
</evidence>
<evidence type="ECO:0000256" key="3">
    <source>
        <dbReference type="ARBA" id="ARBA00022989"/>
    </source>
</evidence>
<dbReference type="PANTHER" id="PTHR35042">
    <property type="entry name" value="ANTHRONE OXYGENASE ENCC"/>
    <property type="match status" value="1"/>
</dbReference>
<comment type="subcellular location">
    <subcellularLocation>
        <location evidence="1">Membrane</location>
        <topology evidence="1">Multi-pass membrane protein</topology>
    </subcellularLocation>
</comment>
<gene>
    <name evidence="6" type="ORF">M7I_7895</name>
</gene>
<dbReference type="GO" id="GO:0016020">
    <property type="term" value="C:membrane"/>
    <property type="evidence" value="ECO:0007669"/>
    <property type="project" value="UniProtKB-SubCell"/>
</dbReference>
<dbReference type="InParanoid" id="H0EYJ3"/>
<dbReference type="AlphaFoldDB" id="H0EYJ3"/>
<dbReference type="Pfam" id="PF08592">
    <property type="entry name" value="Anthrone_oxy"/>
    <property type="match status" value="1"/>
</dbReference>
<evidence type="ECO:0008006" key="8">
    <source>
        <dbReference type="Google" id="ProtNLM"/>
    </source>
</evidence>
<dbReference type="EMBL" id="AGUE01000252">
    <property type="protein sequence ID" value="EHK96396.1"/>
    <property type="molecule type" value="Genomic_DNA"/>
</dbReference>
<comment type="similarity">
    <text evidence="5">Belongs to the anthrone oxygenase family.</text>
</comment>
<keyword evidence="3" id="KW-1133">Transmembrane helix</keyword>
<evidence type="ECO:0000256" key="4">
    <source>
        <dbReference type="ARBA" id="ARBA00023136"/>
    </source>
</evidence>
<dbReference type="PANTHER" id="PTHR35042:SF1">
    <property type="entry name" value="DUF1772-DOMAIN-CONTAINING PROTEIN"/>
    <property type="match status" value="1"/>
</dbReference>
<evidence type="ECO:0000313" key="6">
    <source>
        <dbReference type="EMBL" id="EHK96396.1"/>
    </source>
</evidence>
<reference evidence="6 7" key="1">
    <citation type="journal article" date="2012" name="Eukaryot. Cell">
        <title>Genome sequence of the fungus Glarea lozoyensis: the first genome sequence of a species from the Helotiaceae family.</title>
        <authorList>
            <person name="Youssar L."/>
            <person name="Gruening B.A."/>
            <person name="Erxleben A."/>
            <person name="Guenther S."/>
            <person name="Huettel W."/>
        </authorList>
    </citation>
    <scope>NUCLEOTIDE SEQUENCE [LARGE SCALE GENOMIC DNA]</scope>
    <source>
        <strain evidence="7">ATCC 74030 / MF5533</strain>
    </source>
</reference>
<dbReference type="InterPro" id="IPR013901">
    <property type="entry name" value="Anthrone_oxy"/>
</dbReference>
<organism evidence="6 7">
    <name type="scientific">Glarea lozoyensis (strain ATCC 74030 / MF5533)</name>
    <dbReference type="NCBI Taxonomy" id="1104152"/>
    <lineage>
        <taxon>Eukaryota</taxon>
        <taxon>Fungi</taxon>
        <taxon>Dikarya</taxon>
        <taxon>Ascomycota</taxon>
        <taxon>Pezizomycotina</taxon>
        <taxon>Leotiomycetes</taxon>
        <taxon>Helotiales</taxon>
        <taxon>Helotiaceae</taxon>
        <taxon>Glarea</taxon>
    </lineage>
</organism>
<keyword evidence="4" id="KW-0472">Membrane</keyword>
<sequence>MTVLTLQRIVLGTSIAFSYTLFGNAITQSFMTIPALLADFPPPSSPDYSSRATLLGKQWPHCWAVGNVFFRPISTLGFLSYLYSAIVSYNNAAALGDYRLFAFCAVSNLIGIVHSAVNMQPLNDKLASLNVESMEAKRAGITSLKGQLKDGEAVLRKWGNWNLVRVVVPLLSGTIALSQFI</sequence>
<accession>H0EYJ3</accession>
<proteinExistence type="inferred from homology"/>
<dbReference type="OrthoDB" id="3750842at2759"/>
<evidence type="ECO:0000256" key="2">
    <source>
        <dbReference type="ARBA" id="ARBA00022692"/>
    </source>
</evidence>
<evidence type="ECO:0000256" key="1">
    <source>
        <dbReference type="ARBA" id="ARBA00004141"/>
    </source>
</evidence>
<comment type="caution">
    <text evidence="6">The sequence shown here is derived from an EMBL/GenBank/DDBJ whole genome shotgun (WGS) entry which is preliminary data.</text>
</comment>